<feature type="transmembrane region" description="Helical" evidence="1">
    <location>
        <begin position="260"/>
        <end position="278"/>
    </location>
</feature>
<feature type="transmembrane region" description="Helical" evidence="1">
    <location>
        <begin position="234"/>
        <end position="253"/>
    </location>
</feature>
<sequence length="430" mass="46843">MRFRIVLLIILWVHLGDLVSAWLYGDGAWPGVGLLRNLRDVLVVVLAACCLLSTRLPSRLLLPLVAYSALALCYLLVNRASMTPSILLGSYGTLMIPVLFFLLGFYCVRRPEQLRSCVALLVLLGIASTVFGAWEQQHTTFWTETIGYPRYMRDIKGMVLGADWESGLPWNFYGGVDLQRRAAGLLASPLAQGMFLAVVAVAAIAWSERRAGYLSLLLSGLLFVGIWMSGTRGAMLAGSLALIGYLATGTSLFRYRAIRWLVAAGVCGGIAMFSYGIVQMSINFLDGSTIGHWQALQKNLLDLPKVLLLGAGLGAQGAQAAQQQQTLIGGGEGAIFSIAFQLGLPAALLFLWFYLNMALALLNRYRRHPEPMLLAMFWLTLGLSTTLISSEHLLTVSGTGAFWLLCGATLRSTSSTRYQTEPIIDEQHSG</sequence>
<feature type="transmembrane region" description="Helical" evidence="1">
    <location>
        <begin position="37"/>
        <end position="53"/>
    </location>
</feature>
<comment type="caution">
    <text evidence="2">The sequence shown here is derived from an EMBL/GenBank/DDBJ whole genome shotgun (WGS) entry which is preliminary data.</text>
</comment>
<keyword evidence="1" id="KW-1133">Transmembrane helix</keyword>
<evidence type="ECO:0000313" key="3">
    <source>
        <dbReference type="Proteomes" id="UP000244178"/>
    </source>
</evidence>
<dbReference type="RefSeq" id="WP_060842448.1">
    <property type="nucleotide sequence ID" value="NZ_PYJM01000002.1"/>
</dbReference>
<evidence type="ECO:0000256" key="1">
    <source>
        <dbReference type="SAM" id="Phobius"/>
    </source>
</evidence>
<accession>A0A2T6GLY6</accession>
<feature type="transmembrane region" description="Helical" evidence="1">
    <location>
        <begin position="371"/>
        <end position="388"/>
    </location>
</feature>
<gene>
    <name evidence="2" type="ORF">C5U62_06630</name>
</gene>
<keyword evidence="1" id="KW-0472">Membrane</keyword>
<feature type="transmembrane region" description="Helical" evidence="1">
    <location>
        <begin position="334"/>
        <end position="359"/>
    </location>
</feature>
<protein>
    <recommendedName>
        <fullName evidence="4">D-xylose transport system permease protein</fullName>
    </recommendedName>
</protein>
<feature type="transmembrane region" description="Helical" evidence="1">
    <location>
        <begin position="182"/>
        <end position="204"/>
    </location>
</feature>
<dbReference type="Proteomes" id="UP000244178">
    <property type="component" value="Unassembled WGS sequence"/>
</dbReference>
<organism evidence="2 3">
    <name type="scientific">Pseudomonas protegens</name>
    <dbReference type="NCBI Taxonomy" id="380021"/>
    <lineage>
        <taxon>Bacteria</taxon>
        <taxon>Pseudomonadati</taxon>
        <taxon>Pseudomonadota</taxon>
        <taxon>Gammaproteobacteria</taxon>
        <taxon>Pseudomonadales</taxon>
        <taxon>Pseudomonadaceae</taxon>
        <taxon>Pseudomonas</taxon>
    </lineage>
</organism>
<dbReference type="AlphaFoldDB" id="A0A2T6GLY6"/>
<proteinExistence type="predicted"/>
<feature type="transmembrane region" description="Helical" evidence="1">
    <location>
        <begin position="89"/>
        <end position="108"/>
    </location>
</feature>
<evidence type="ECO:0000313" key="2">
    <source>
        <dbReference type="EMBL" id="PUA45169.1"/>
    </source>
</evidence>
<feature type="transmembrane region" description="Helical" evidence="1">
    <location>
        <begin position="211"/>
        <end position="228"/>
    </location>
</feature>
<reference evidence="2 3" key="1">
    <citation type="submission" date="2018-03" db="EMBL/GenBank/DDBJ databases">
        <title>Draft genome sequence of the plant growth promoting rhizobacterium Pseudomonas protegens strain BNJ-SS-45 isolated from wheat (Triticum aestivum) rhizosphere.</title>
        <authorList>
            <person name="Bajpai A."/>
            <person name="Shende K."/>
            <person name="Meena N."/>
            <person name="Upadhyayula S.R."/>
            <person name="Suravajhala P."/>
            <person name="Medicherla K.M."/>
            <person name="Johri B.N."/>
        </authorList>
    </citation>
    <scope>NUCLEOTIDE SEQUENCE [LARGE SCALE GENOMIC DNA]</scope>
    <source>
        <strain evidence="2 3">BNJ-SS-45</strain>
    </source>
</reference>
<evidence type="ECO:0008006" key="4">
    <source>
        <dbReference type="Google" id="ProtNLM"/>
    </source>
</evidence>
<keyword evidence="1" id="KW-0812">Transmembrane</keyword>
<feature type="transmembrane region" description="Helical" evidence="1">
    <location>
        <begin position="60"/>
        <end position="77"/>
    </location>
</feature>
<feature type="transmembrane region" description="Helical" evidence="1">
    <location>
        <begin position="117"/>
        <end position="134"/>
    </location>
</feature>
<dbReference type="EMBL" id="PYJM01000002">
    <property type="protein sequence ID" value="PUA45169.1"/>
    <property type="molecule type" value="Genomic_DNA"/>
</dbReference>
<name>A0A2T6GLY6_9PSED</name>